<reference evidence="2 3" key="1">
    <citation type="submission" date="2024-09" db="EMBL/GenBank/DDBJ databases">
        <title>Chromosome-scale assembly of Riccia sorocarpa.</title>
        <authorList>
            <person name="Paukszto L."/>
        </authorList>
    </citation>
    <scope>NUCLEOTIDE SEQUENCE [LARGE SCALE GENOMIC DNA]</scope>
    <source>
        <strain evidence="2">LP-2024</strain>
        <tissue evidence="2">Aerial parts of the thallus</tissue>
    </source>
</reference>
<comment type="caution">
    <text evidence="2">The sequence shown here is derived from an EMBL/GenBank/DDBJ whole genome shotgun (WGS) entry which is preliminary data.</text>
</comment>
<evidence type="ECO:0008006" key="4">
    <source>
        <dbReference type="Google" id="ProtNLM"/>
    </source>
</evidence>
<evidence type="ECO:0000313" key="2">
    <source>
        <dbReference type="EMBL" id="KAL3683703.1"/>
    </source>
</evidence>
<sequence length="606" mass="69357">MLLKNGGRQANREYLQSKQKRKSSMPPWNVLSLFELASGAKLNLNKTTLIPMGLETVPQWLTQTGCTVATPTDRLRYLGLLAGVDVLDQEMLQDLHYKGGITEVERITRDFLWARIKRAGTRNPSLRGEKFTRHKHSGGLGWPPLDETAEAFLIKNAVKITQHSDEDWVRLAERMLTAWFRVKKRLTWHPDRGHHPTDASPKFIRNVLLATQTVDKAEGQLLIGLFRKNRITNTAQITNQSGEPDSLRQQCIRGGITLSHDQQVILNKLEALFPIDNMADIPWTPKKPGQGDGMSYGKAAPTSESRYGFGESYEWDTSRTSKARDWGLADGLCSRCGIEVETFVHAIWTCPKLLERQRWLAWLLFDTEERHNSNVTGESILRVIDKVLTTHRQNAAPLLLLAATWRHNWAERNDRQFAQNNSYRGINIVLRDINEEIMALSAARVNTDKQAEALNLATTTIAYWEHQTKRWHRGYSLRQPMYTETAMARHDNTHPSPLEAQINALQDDTWTESAMIHWDRTASHGDNSTDKHTPPTRRPRLSSPDRLQQWRTKDADTLKDRIMTELDNWDGFTLLTEDTSLPTDLPNHDTWRHFSSISSLLDELCS</sequence>
<dbReference type="Proteomes" id="UP001633002">
    <property type="component" value="Unassembled WGS sequence"/>
</dbReference>
<organism evidence="2 3">
    <name type="scientific">Riccia sorocarpa</name>
    <dbReference type="NCBI Taxonomy" id="122646"/>
    <lineage>
        <taxon>Eukaryota</taxon>
        <taxon>Viridiplantae</taxon>
        <taxon>Streptophyta</taxon>
        <taxon>Embryophyta</taxon>
        <taxon>Marchantiophyta</taxon>
        <taxon>Marchantiopsida</taxon>
        <taxon>Marchantiidae</taxon>
        <taxon>Marchantiales</taxon>
        <taxon>Ricciaceae</taxon>
        <taxon>Riccia</taxon>
    </lineage>
</organism>
<dbReference type="AlphaFoldDB" id="A0ABD3GWR7"/>
<gene>
    <name evidence="2" type="ORF">R1sor_001725</name>
</gene>
<evidence type="ECO:0000313" key="3">
    <source>
        <dbReference type="Proteomes" id="UP001633002"/>
    </source>
</evidence>
<dbReference type="EMBL" id="JBJQOH010000006">
    <property type="protein sequence ID" value="KAL3683703.1"/>
    <property type="molecule type" value="Genomic_DNA"/>
</dbReference>
<keyword evidence="3" id="KW-1185">Reference proteome</keyword>
<feature type="region of interest" description="Disordered" evidence="1">
    <location>
        <begin position="1"/>
        <end position="21"/>
    </location>
</feature>
<accession>A0ABD3GWR7</accession>
<name>A0ABD3GWR7_9MARC</name>
<proteinExistence type="predicted"/>
<evidence type="ECO:0000256" key="1">
    <source>
        <dbReference type="SAM" id="MobiDB-lite"/>
    </source>
</evidence>
<feature type="compositionally biased region" description="Basic and acidic residues" evidence="1">
    <location>
        <begin position="520"/>
        <end position="533"/>
    </location>
</feature>
<protein>
    <recommendedName>
        <fullName evidence="4">Reverse transcriptase zinc-binding domain-containing protein</fullName>
    </recommendedName>
</protein>
<feature type="region of interest" description="Disordered" evidence="1">
    <location>
        <begin position="520"/>
        <end position="547"/>
    </location>
</feature>